<comment type="function">
    <text evidence="9">Component of the Mediator complex, a coactivator involved in the regulated transcription of nearly all RNA polymerase II-dependent genes. Mediator functions as a bridge to convey information from gene-specific regulatory proteins to the basal RNA polymerase II transcription machinery. Mediator is recruited to promoters by direct interactions with regulatory proteins and serves as a scaffold for the assembly of a functional preinitiation complex with RNA polymerase II and the general transcription factors.</text>
</comment>
<dbReference type="PANTHER" id="PTHR13345">
    <property type="entry name" value="MEDIATOR OF RNA POLYMERASE II TRANSCRIPTION SUBUNIT 10"/>
    <property type="match status" value="1"/>
</dbReference>
<evidence type="ECO:0000256" key="10">
    <source>
        <dbReference type="SAM" id="MobiDB-lite"/>
    </source>
</evidence>
<evidence type="ECO:0000256" key="5">
    <source>
        <dbReference type="ARBA" id="ARBA00023159"/>
    </source>
</evidence>
<dbReference type="Proteomes" id="UP001217918">
    <property type="component" value="Unassembled WGS sequence"/>
</dbReference>
<comment type="subcellular location">
    <subcellularLocation>
        <location evidence="1 9">Nucleus</location>
    </subcellularLocation>
</comment>
<dbReference type="Pfam" id="PF09748">
    <property type="entry name" value="Med10"/>
    <property type="match status" value="1"/>
</dbReference>
<evidence type="ECO:0000313" key="12">
    <source>
        <dbReference type="Proteomes" id="UP001217918"/>
    </source>
</evidence>
<gene>
    <name evidence="9" type="primary">MED10</name>
    <name evidence="11" type="ORF">P8C59_000399</name>
</gene>
<dbReference type="InterPro" id="IPR019145">
    <property type="entry name" value="Mediator_Med10"/>
</dbReference>
<name>A0AAD9HX48_9PEZI</name>
<evidence type="ECO:0000256" key="2">
    <source>
        <dbReference type="ARBA" id="ARBA00005389"/>
    </source>
</evidence>
<dbReference type="AlphaFoldDB" id="A0AAD9HX48"/>
<dbReference type="GO" id="GO:0016592">
    <property type="term" value="C:mediator complex"/>
    <property type="evidence" value="ECO:0007669"/>
    <property type="project" value="InterPro"/>
</dbReference>
<sequence length="171" mass="18101">MAPVNANINAVEQNVQDVIQSLFQMMVQVSNYDSAGKPSREVLANEMQKLSHSLSAAHATAAALPTAGDADGPRVPGPLVQYVENGRNPDIYTREFVELVRRMNQLARGKTRAFAGFRDVLARELAAANPELAADVSRVVHATTAAGEGAAGPVGAQPLQLQQATARGMGR</sequence>
<comment type="caution">
    <text evidence="11">The sequence shown here is derived from an EMBL/GenBank/DDBJ whole genome shotgun (WGS) entry which is preliminary data.</text>
</comment>
<evidence type="ECO:0000256" key="8">
    <source>
        <dbReference type="ARBA" id="ARBA00032004"/>
    </source>
</evidence>
<evidence type="ECO:0000256" key="6">
    <source>
        <dbReference type="ARBA" id="ARBA00023163"/>
    </source>
</evidence>
<protein>
    <recommendedName>
        <fullName evidence="3 9">Mediator of RNA polymerase II transcription subunit 10</fullName>
    </recommendedName>
    <alternativeName>
        <fullName evidence="8 9">Mediator complex subunit 10</fullName>
    </alternativeName>
</protein>
<accession>A0AAD9HX48</accession>
<comment type="subunit">
    <text evidence="9">Component of the Mediator complex.</text>
</comment>
<organism evidence="11 12">
    <name type="scientific">Phyllachora maydis</name>
    <dbReference type="NCBI Taxonomy" id="1825666"/>
    <lineage>
        <taxon>Eukaryota</taxon>
        <taxon>Fungi</taxon>
        <taxon>Dikarya</taxon>
        <taxon>Ascomycota</taxon>
        <taxon>Pezizomycotina</taxon>
        <taxon>Sordariomycetes</taxon>
        <taxon>Sordariomycetidae</taxon>
        <taxon>Phyllachorales</taxon>
        <taxon>Phyllachoraceae</taxon>
        <taxon>Phyllachora</taxon>
    </lineage>
</organism>
<comment type="similarity">
    <text evidence="2 9">Belongs to the Mediator complex subunit 10 family.</text>
</comment>
<keyword evidence="4 9" id="KW-0805">Transcription regulation</keyword>
<feature type="region of interest" description="Disordered" evidence="10">
    <location>
        <begin position="148"/>
        <end position="171"/>
    </location>
</feature>
<keyword evidence="6 9" id="KW-0804">Transcription</keyword>
<evidence type="ECO:0000256" key="1">
    <source>
        <dbReference type="ARBA" id="ARBA00004123"/>
    </source>
</evidence>
<dbReference type="GO" id="GO:0006357">
    <property type="term" value="P:regulation of transcription by RNA polymerase II"/>
    <property type="evidence" value="ECO:0007669"/>
    <property type="project" value="InterPro"/>
</dbReference>
<evidence type="ECO:0000256" key="3">
    <source>
        <dbReference type="ARBA" id="ARBA00019617"/>
    </source>
</evidence>
<keyword evidence="12" id="KW-1185">Reference proteome</keyword>
<dbReference type="EMBL" id="JAQQPM010000001">
    <property type="protein sequence ID" value="KAK2066594.1"/>
    <property type="molecule type" value="Genomic_DNA"/>
</dbReference>
<reference evidence="11" key="1">
    <citation type="journal article" date="2023" name="Mol. Plant Microbe Interact.">
        <title>Elucidating the Obligate Nature and Biological Capacity of an Invasive Fungal Corn Pathogen.</title>
        <authorList>
            <person name="MacCready J.S."/>
            <person name="Roggenkamp E.M."/>
            <person name="Gdanetz K."/>
            <person name="Chilvers M.I."/>
        </authorList>
    </citation>
    <scope>NUCLEOTIDE SEQUENCE</scope>
    <source>
        <strain evidence="11">PM02</strain>
    </source>
</reference>
<keyword evidence="7 9" id="KW-0539">Nucleus</keyword>
<evidence type="ECO:0000256" key="7">
    <source>
        <dbReference type="ARBA" id="ARBA00023242"/>
    </source>
</evidence>
<evidence type="ECO:0000256" key="9">
    <source>
        <dbReference type="RuleBase" id="RU364146"/>
    </source>
</evidence>
<evidence type="ECO:0000256" key="4">
    <source>
        <dbReference type="ARBA" id="ARBA00023015"/>
    </source>
</evidence>
<proteinExistence type="inferred from homology"/>
<dbReference type="PANTHER" id="PTHR13345:SF13">
    <property type="entry name" value="MEDIATOR OF RNA POLYMERASE II TRANSCRIPTION SUBUNIT 10"/>
    <property type="match status" value="1"/>
</dbReference>
<keyword evidence="5 9" id="KW-0010">Activator</keyword>
<dbReference type="GO" id="GO:0003712">
    <property type="term" value="F:transcription coregulator activity"/>
    <property type="evidence" value="ECO:0007669"/>
    <property type="project" value="InterPro"/>
</dbReference>
<evidence type="ECO:0000313" key="11">
    <source>
        <dbReference type="EMBL" id="KAK2066594.1"/>
    </source>
</evidence>